<proteinExistence type="predicted"/>
<reference evidence="1" key="1">
    <citation type="submission" date="2020-11" db="EMBL/GenBank/DDBJ databases">
        <authorList>
            <person name="Tran Van P."/>
        </authorList>
    </citation>
    <scope>NUCLEOTIDE SEQUENCE</scope>
</reference>
<gene>
    <name evidence="1" type="ORF">OSB1V03_LOCUS8830</name>
</gene>
<keyword evidence="2" id="KW-1185">Reference proteome</keyword>
<sequence>MDNTGGQLLYPKAIPSSLSATSDRYFRGQRVASRRDRAFVTYEGDEYPPPTPDILPVGSRIPVQNPCRICECRDFGGRQYRRGKRIYPDEDYCKICHCDEHWDDNNPLNTLSCHRHQCELQLNRDFAAGCLPIYHEGSCCPIEYKCPQTSETCGVLSIYSGRDLKECWFDGRNYTVGQQLVTGNPCVSCECKAPPDFTCVQKSCPTPKHNCYVGKWDNSVCCQHYTCSPTLDYVRDESQFKPNFYSSQ</sequence>
<dbReference type="EMBL" id="OC860249">
    <property type="protein sequence ID" value="CAD7628408.1"/>
    <property type="molecule type" value="Genomic_DNA"/>
</dbReference>
<name>A0A7R9Q1V7_9ACAR</name>
<accession>A0A7R9Q1V7</accession>
<dbReference type="Proteomes" id="UP000759131">
    <property type="component" value="Unassembled WGS sequence"/>
</dbReference>
<evidence type="ECO:0000313" key="1">
    <source>
        <dbReference type="EMBL" id="CAD7628408.1"/>
    </source>
</evidence>
<dbReference type="EMBL" id="CAJPIZ010005674">
    <property type="protein sequence ID" value="CAG2108838.1"/>
    <property type="molecule type" value="Genomic_DNA"/>
</dbReference>
<dbReference type="OrthoDB" id="365605at2759"/>
<evidence type="ECO:0008006" key="3">
    <source>
        <dbReference type="Google" id="ProtNLM"/>
    </source>
</evidence>
<dbReference type="AlphaFoldDB" id="A0A7R9Q1V7"/>
<protein>
    <recommendedName>
        <fullName evidence="3">VWFC domain-containing protein</fullName>
    </recommendedName>
</protein>
<organism evidence="1">
    <name type="scientific">Medioppia subpectinata</name>
    <dbReference type="NCBI Taxonomy" id="1979941"/>
    <lineage>
        <taxon>Eukaryota</taxon>
        <taxon>Metazoa</taxon>
        <taxon>Ecdysozoa</taxon>
        <taxon>Arthropoda</taxon>
        <taxon>Chelicerata</taxon>
        <taxon>Arachnida</taxon>
        <taxon>Acari</taxon>
        <taxon>Acariformes</taxon>
        <taxon>Sarcoptiformes</taxon>
        <taxon>Oribatida</taxon>
        <taxon>Brachypylina</taxon>
        <taxon>Oppioidea</taxon>
        <taxon>Oppiidae</taxon>
        <taxon>Medioppia</taxon>
    </lineage>
</organism>
<evidence type="ECO:0000313" key="2">
    <source>
        <dbReference type="Proteomes" id="UP000759131"/>
    </source>
</evidence>